<dbReference type="InterPro" id="IPR010718">
    <property type="entry name" value="DUF1294"/>
</dbReference>
<protein>
    <submittedName>
        <fullName evidence="2">DUF1294 domain-containing protein</fullName>
    </submittedName>
</protein>
<sequence>MLLLFYYFLITNIFGFIQIAYDKKQAIKEKRRISERRLLGVILLGGIIGSGLSMLIFRHKTAKSSYLLKYFGILLLQLLILYWLYKQ</sequence>
<keyword evidence="1" id="KW-0472">Membrane</keyword>
<gene>
    <name evidence="2" type="ORF">AAEO59_14990</name>
</gene>
<evidence type="ECO:0000313" key="3">
    <source>
        <dbReference type="Proteomes" id="UP001398556"/>
    </source>
</evidence>
<dbReference type="Pfam" id="PF06961">
    <property type="entry name" value="DUF1294"/>
    <property type="match status" value="1"/>
</dbReference>
<feature type="transmembrane region" description="Helical" evidence="1">
    <location>
        <begin position="68"/>
        <end position="85"/>
    </location>
</feature>
<keyword evidence="3" id="KW-1185">Reference proteome</keyword>
<comment type="caution">
    <text evidence="2">The sequence shown here is derived from an EMBL/GenBank/DDBJ whole genome shotgun (WGS) entry which is preliminary data.</text>
</comment>
<evidence type="ECO:0000256" key="1">
    <source>
        <dbReference type="SAM" id="Phobius"/>
    </source>
</evidence>
<keyword evidence="1" id="KW-0812">Transmembrane</keyword>
<reference evidence="2 3" key="1">
    <citation type="submission" date="2024-04" db="EMBL/GenBank/DDBJ databases">
        <title>Flavobacterium sp. DGU99 16S ribosomal RNA gene Genome sequencing and assembly.</title>
        <authorList>
            <person name="Park S."/>
        </authorList>
    </citation>
    <scope>NUCLEOTIDE SEQUENCE [LARGE SCALE GENOMIC DNA]</scope>
    <source>
        <strain evidence="2 3">DGU99</strain>
    </source>
</reference>
<accession>A0ABU9HQE3</accession>
<dbReference type="Proteomes" id="UP001398556">
    <property type="component" value="Unassembled WGS sequence"/>
</dbReference>
<feature type="transmembrane region" description="Helical" evidence="1">
    <location>
        <begin position="6"/>
        <end position="22"/>
    </location>
</feature>
<organism evidence="2 3">
    <name type="scientific">Flavobacterium flavipallidum</name>
    <dbReference type="NCBI Taxonomy" id="3139140"/>
    <lineage>
        <taxon>Bacteria</taxon>
        <taxon>Pseudomonadati</taxon>
        <taxon>Bacteroidota</taxon>
        <taxon>Flavobacteriia</taxon>
        <taxon>Flavobacteriales</taxon>
        <taxon>Flavobacteriaceae</taxon>
        <taxon>Flavobacterium</taxon>
    </lineage>
</organism>
<evidence type="ECO:0000313" key="2">
    <source>
        <dbReference type="EMBL" id="MEL1242361.1"/>
    </source>
</evidence>
<keyword evidence="1" id="KW-1133">Transmembrane helix</keyword>
<proteinExistence type="predicted"/>
<dbReference type="EMBL" id="JBBYHU010000041">
    <property type="protein sequence ID" value="MEL1242361.1"/>
    <property type="molecule type" value="Genomic_DNA"/>
</dbReference>
<dbReference type="RefSeq" id="WP_341701560.1">
    <property type="nucleotide sequence ID" value="NZ_JBBYHU010000041.1"/>
</dbReference>
<name>A0ABU9HQE3_9FLAO</name>
<feature type="transmembrane region" description="Helical" evidence="1">
    <location>
        <begin position="38"/>
        <end position="56"/>
    </location>
</feature>